<comment type="caution">
    <text evidence="2">The sequence shown here is derived from an EMBL/GenBank/DDBJ whole genome shotgun (WGS) entry which is preliminary data.</text>
</comment>
<dbReference type="EMBL" id="NXNI01000001">
    <property type="protein sequence ID" value="PCR90293.1"/>
    <property type="molecule type" value="Genomic_DNA"/>
</dbReference>
<accession>A0A2A5QU39</accession>
<dbReference type="OrthoDB" id="179495at2157"/>
<evidence type="ECO:0000313" key="3">
    <source>
        <dbReference type="Proteomes" id="UP000219689"/>
    </source>
</evidence>
<keyword evidence="3" id="KW-1185">Reference proteome</keyword>
<sequence>MSEGDGDETVMAACTACESVFAAKETADGTILPIGRPQGCQCGSTDFEPVTTPDDRLSKRASD</sequence>
<evidence type="ECO:0000256" key="1">
    <source>
        <dbReference type="SAM" id="MobiDB-lite"/>
    </source>
</evidence>
<feature type="compositionally biased region" description="Basic and acidic residues" evidence="1">
    <location>
        <begin position="53"/>
        <end position="63"/>
    </location>
</feature>
<protein>
    <submittedName>
        <fullName evidence="2">Uncharacterized protein</fullName>
    </submittedName>
</protein>
<feature type="region of interest" description="Disordered" evidence="1">
    <location>
        <begin position="43"/>
        <end position="63"/>
    </location>
</feature>
<evidence type="ECO:0000313" key="2">
    <source>
        <dbReference type="EMBL" id="PCR90293.1"/>
    </source>
</evidence>
<proteinExistence type="predicted"/>
<organism evidence="2 3">
    <name type="scientific">Natrinema ejinorense</name>
    <dbReference type="NCBI Taxonomy" id="373386"/>
    <lineage>
        <taxon>Archaea</taxon>
        <taxon>Methanobacteriati</taxon>
        <taxon>Methanobacteriota</taxon>
        <taxon>Stenosarchaea group</taxon>
        <taxon>Halobacteria</taxon>
        <taxon>Halobacteriales</taxon>
        <taxon>Natrialbaceae</taxon>
        <taxon>Natrinema</taxon>
    </lineage>
</organism>
<dbReference type="AlphaFoldDB" id="A0A2A5QU39"/>
<dbReference type="Proteomes" id="UP000219689">
    <property type="component" value="Unassembled WGS sequence"/>
</dbReference>
<name>A0A2A5QU39_9EURY</name>
<gene>
    <name evidence="2" type="ORF">CP557_06905</name>
</gene>
<dbReference type="RefSeq" id="WP_097379239.1">
    <property type="nucleotide sequence ID" value="NZ_NXNI01000001.1"/>
</dbReference>
<reference evidence="2 3" key="1">
    <citation type="submission" date="2017-09" db="EMBL/GenBank/DDBJ databases">
        <title>Genome sequences of Natrinema ejinorence JCM 13890T.</title>
        <authorList>
            <person name="Roh S.W."/>
            <person name="Kim Y.B."/>
            <person name="Kim J.Y."/>
        </authorList>
    </citation>
    <scope>NUCLEOTIDE SEQUENCE [LARGE SCALE GENOMIC DNA]</scope>
    <source>
        <strain evidence="2 3">JCM 13890</strain>
    </source>
</reference>